<feature type="region of interest" description="Disordered" evidence="1">
    <location>
        <begin position="811"/>
        <end position="836"/>
    </location>
</feature>
<organism evidence="2 3">
    <name type="scientific">Aspergillus terreus (strain NIH 2624 / FGSC A1156)</name>
    <dbReference type="NCBI Taxonomy" id="341663"/>
    <lineage>
        <taxon>Eukaryota</taxon>
        <taxon>Fungi</taxon>
        <taxon>Dikarya</taxon>
        <taxon>Ascomycota</taxon>
        <taxon>Pezizomycotina</taxon>
        <taxon>Eurotiomycetes</taxon>
        <taxon>Eurotiomycetidae</taxon>
        <taxon>Eurotiales</taxon>
        <taxon>Aspergillaceae</taxon>
        <taxon>Aspergillus</taxon>
        <taxon>Aspergillus subgen. Circumdati</taxon>
    </lineage>
</organism>
<evidence type="ECO:0000256" key="1">
    <source>
        <dbReference type="SAM" id="MobiDB-lite"/>
    </source>
</evidence>
<feature type="compositionally biased region" description="Basic residues" evidence="1">
    <location>
        <begin position="815"/>
        <end position="824"/>
    </location>
</feature>
<dbReference type="GeneID" id="4321712"/>
<dbReference type="RefSeq" id="XP_001214940.1">
    <property type="nucleotide sequence ID" value="XM_001214940.1"/>
</dbReference>
<proteinExistence type="predicted"/>
<accession>Q0CKM2</accession>
<dbReference type="HOGENOM" id="CLU_314757_0_0_1"/>
<dbReference type="VEuPathDB" id="FungiDB:ATEG_05762"/>
<protein>
    <submittedName>
        <fullName evidence="2">Uncharacterized protein</fullName>
    </submittedName>
</protein>
<feature type="region of interest" description="Disordered" evidence="1">
    <location>
        <begin position="1"/>
        <end position="22"/>
    </location>
</feature>
<dbReference type="OrthoDB" id="4483660at2759"/>
<evidence type="ECO:0000313" key="3">
    <source>
        <dbReference type="Proteomes" id="UP000007963"/>
    </source>
</evidence>
<dbReference type="Proteomes" id="UP000007963">
    <property type="component" value="Unassembled WGS sequence"/>
</dbReference>
<gene>
    <name evidence="2" type="ORF">ATEG_05762</name>
</gene>
<name>Q0CKM2_ASPTN</name>
<sequence>MPYRRKYSTPKRPPRYRSPEPASADVRRFCTDCYQFMIKRHLCNPLCKKCQSYFCPETSLPSLESNDQENSQIQFPDLLLVIRQLIDFIFSEKKLQLDVERGVYRSVITALGGSEAFAHMIYNTVDSDIRSLQGQLITVEVLHAIRLKQTSKPAIWKDPYGGYLDFVTQANQPTYLRCYIGQSPYSRHKVVQLLSTSPDFEIREWALYRNSENHQLSRKLNSKELPMTKHMDKEGYWNAFRQAISTSLSLEEDTLTQASENLWSPLEVRPIDPQSWFRSTVAKLQRNNSTTGTGAEMICPVGSSKASIGVVFENTPLHAYNEGDQVISIPWGLRESGFQASNSLIWPFNLQKYVCIPGSFQVQSFSSTVSDHNLLRDASQELIAGTHLRVIVMCGDIEGIILPPNATKIAITLDGIAYNIWIEIRQERIARIFIRAPTPLSELWASHGKRAYKLTSIFKFISALTNITIFPSFYECSMAMALIVRRWADERDKKIPPAIPTDLELVLRIWLADKGFERDENLLRLAEAVGGSLRYSLLVLTLSLPKARRKDPRPRRIPRSKVERRFAVPTELLDRVRSIYSELCPARSSGPQQPDPQAIHNESSIISAIDTLKLIEDEECQGGFTTERELEQILGEKESPERPFSFRAGLKLLVGNKYQIIGKYAKRQRFTIQHCTIFFNLEHRLADVNYVWVKAELSPIGERHPQAWATAAQDPDQDPGARLAFRIYQLDEKGVEVWSTYAASDSWETICRANSLVDKFEGSSYIELRAKPRRYIYIDDRYARLKREYPELIPFIGGAYIDNEMKVIPANGPRRGQKLRKRKLSEREEEVNSKRK</sequence>
<reference evidence="3" key="1">
    <citation type="submission" date="2005-09" db="EMBL/GenBank/DDBJ databases">
        <title>Annotation of the Aspergillus terreus NIH2624 genome.</title>
        <authorList>
            <person name="Birren B.W."/>
            <person name="Lander E.S."/>
            <person name="Galagan J.E."/>
            <person name="Nusbaum C."/>
            <person name="Devon K."/>
            <person name="Henn M."/>
            <person name="Ma L.-J."/>
            <person name="Jaffe D.B."/>
            <person name="Butler J."/>
            <person name="Alvarez P."/>
            <person name="Gnerre S."/>
            <person name="Grabherr M."/>
            <person name="Kleber M."/>
            <person name="Mauceli E.W."/>
            <person name="Brockman W."/>
            <person name="Rounsley S."/>
            <person name="Young S.K."/>
            <person name="LaButti K."/>
            <person name="Pushparaj V."/>
            <person name="DeCaprio D."/>
            <person name="Crawford M."/>
            <person name="Koehrsen M."/>
            <person name="Engels R."/>
            <person name="Montgomery P."/>
            <person name="Pearson M."/>
            <person name="Howarth C."/>
            <person name="Larson L."/>
            <person name="Luoma S."/>
            <person name="White J."/>
            <person name="Alvarado L."/>
            <person name="Kodira C.D."/>
            <person name="Zeng Q."/>
            <person name="Oleary S."/>
            <person name="Yandava C."/>
            <person name="Denning D.W."/>
            <person name="Nierman W.C."/>
            <person name="Milne T."/>
            <person name="Madden K."/>
        </authorList>
    </citation>
    <scope>NUCLEOTIDE SEQUENCE [LARGE SCALE GENOMIC DNA]</scope>
    <source>
        <strain evidence="3">NIH 2624 / FGSC A1156</strain>
    </source>
</reference>
<dbReference type="AlphaFoldDB" id="Q0CKM2"/>
<dbReference type="OMA" id="VEICQRP"/>
<feature type="compositionally biased region" description="Basic residues" evidence="1">
    <location>
        <begin position="1"/>
        <end position="15"/>
    </location>
</feature>
<dbReference type="STRING" id="341663.Q0CKM2"/>
<evidence type="ECO:0000313" key="2">
    <source>
        <dbReference type="EMBL" id="EAU33523.1"/>
    </source>
</evidence>
<dbReference type="EMBL" id="CH476601">
    <property type="protein sequence ID" value="EAU33523.1"/>
    <property type="molecule type" value="Genomic_DNA"/>
</dbReference>